<evidence type="ECO:0000313" key="3">
    <source>
        <dbReference type="Proteomes" id="UP001234178"/>
    </source>
</evidence>
<name>A0ABQ9YYE6_9CRUS</name>
<dbReference type="PANTHER" id="PTHR33066:SF2">
    <property type="entry name" value="FILAGGRIN-2-LIKE"/>
    <property type="match status" value="1"/>
</dbReference>
<protein>
    <submittedName>
        <fullName evidence="2">Uncharacterized protein</fullName>
    </submittedName>
</protein>
<dbReference type="EMBL" id="JAOYFB010000002">
    <property type="protein sequence ID" value="KAK4005671.1"/>
    <property type="molecule type" value="Genomic_DNA"/>
</dbReference>
<sequence length="242" mass="25786">MVRGSPLNGVGFIPSGPVVTDAPRCERLDAGSVRLPSATDHLGPTSGLVCCELESTAGALRQLAAPTGGNGRGCFQPELEPLGIFLPPIFLDSALPEQDKEGSGRDGSDSPDLASATLVPSSDESGVRAPSDFTNIQRDPVGSVGMSASASIQSDVVTSRLEIIRERYEAQGLSKGVVELLLGADRDTTAAAYQSAWNGWRTWCFRQSEDPLSPGLNKRTRRILRERRSPWFIGFIAFLSGI</sequence>
<comment type="caution">
    <text evidence="2">The sequence shown here is derived from an EMBL/GenBank/DDBJ whole genome shotgun (WGS) entry which is preliminary data.</text>
</comment>
<accession>A0ABQ9YYE6</accession>
<keyword evidence="3" id="KW-1185">Reference proteome</keyword>
<evidence type="ECO:0000256" key="1">
    <source>
        <dbReference type="SAM" id="MobiDB-lite"/>
    </source>
</evidence>
<organism evidence="2 3">
    <name type="scientific">Daphnia magna</name>
    <dbReference type="NCBI Taxonomy" id="35525"/>
    <lineage>
        <taxon>Eukaryota</taxon>
        <taxon>Metazoa</taxon>
        <taxon>Ecdysozoa</taxon>
        <taxon>Arthropoda</taxon>
        <taxon>Crustacea</taxon>
        <taxon>Branchiopoda</taxon>
        <taxon>Diplostraca</taxon>
        <taxon>Cladocera</taxon>
        <taxon>Anomopoda</taxon>
        <taxon>Daphniidae</taxon>
        <taxon>Daphnia</taxon>
    </lineage>
</organism>
<feature type="compositionally biased region" description="Basic and acidic residues" evidence="1">
    <location>
        <begin position="97"/>
        <end position="108"/>
    </location>
</feature>
<proteinExistence type="predicted"/>
<reference evidence="2 3" key="1">
    <citation type="journal article" date="2023" name="Nucleic Acids Res.">
        <title>The hologenome of Daphnia magna reveals possible DNA methylation and microbiome-mediated evolution of the host genome.</title>
        <authorList>
            <person name="Chaturvedi A."/>
            <person name="Li X."/>
            <person name="Dhandapani V."/>
            <person name="Marshall H."/>
            <person name="Kissane S."/>
            <person name="Cuenca-Cambronero M."/>
            <person name="Asole G."/>
            <person name="Calvet F."/>
            <person name="Ruiz-Romero M."/>
            <person name="Marangio P."/>
            <person name="Guigo R."/>
            <person name="Rago D."/>
            <person name="Mirbahai L."/>
            <person name="Eastwood N."/>
            <person name="Colbourne J.K."/>
            <person name="Zhou J."/>
            <person name="Mallon E."/>
            <person name="Orsini L."/>
        </authorList>
    </citation>
    <scope>NUCLEOTIDE SEQUENCE [LARGE SCALE GENOMIC DNA]</scope>
    <source>
        <strain evidence="2">LRV0_1</strain>
    </source>
</reference>
<dbReference type="Proteomes" id="UP001234178">
    <property type="component" value="Unassembled WGS sequence"/>
</dbReference>
<gene>
    <name evidence="2" type="ORF">OUZ56_010714</name>
</gene>
<feature type="region of interest" description="Disordered" evidence="1">
    <location>
        <begin position="95"/>
        <end position="140"/>
    </location>
</feature>
<dbReference type="PANTHER" id="PTHR33066">
    <property type="entry name" value="INTEGRASE_SAM-LIKE_N DOMAIN-CONTAINING PROTEIN"/>
    <property type="match status" value="1"/>
</dbReference>
<evidence type="ECO:0000313" key="2">
    <source>
        <dbReference type="EMBL" id="KAK4005671.1"/>
    </source>
</evidence>